<evidence type="ECO:0000259" key="4">
    <source>
        <dbReference type="Pfam" id="PF20009"/>
    </source>
</evidence>
<organism evidence="5 6">
    <name type="scientific">Tolypothrix tenuis PCC 7101</name>
    <dbReference type="NCBI Taxonomy" id="231146"/>
    <lineage>
        <taxon>Bacteria</taxon>
        <taxon>Bacillati</taxon>
        <taxon>Cyanobacteriota</taxon>
        <taxon>Cyanophyceae</taxon>
        <taxon>Nostocales</taxon>
        <taxon>Tolypothrichaceae</taxon>
        <taxon>Tolypothrix</taxon>
    </lineage>
</organism>
<feature type="compositionally biased region" description="Low complexity" evidence="1">
    <location>
        <begin position="689"/>
        <end position="705"/>
    </location>
</feature>
<keyword evidence="6" id="KW-1185">Reference proteome</keyword>
<evidence type="ECO:0000259" key="3">
    <source>
        <dbReference type="Pfam" id="PF01345"/>
    </source>
</evidence>
<evidence type="ECO:0000256" key="2">
    <source>
        <dbReference type="SAM" id="Phobius"/>
    </source>
</evidence>
<dbReference type="InterPro" id="IPR045474">
    <property type="entry name" value="GEVED"/>
</dbReference>
<dbReference type="AlphaFoldDB" id="A0A1Z4N8Q2"/>
<accession>A0A1Z4N8Q2</accession>
<keyword evidence="2" id="KW-1133">Transmembrane helix</keyword>
<feature type="region of interest" description="Disordered" evidence="1">
    <location>
        <begin position="276"/>
        <end position="309"/>
    </location>
</feature>
<sequence length="1151" mass="115180">MQEMLNIILLAAAIIIVSVVMILPSKISNKLYRNFIIGFLSLILFISPLNYHNDIVLAAGNDPCATPGKDGSGTINGIVNSYFAANSGTINSGITSITVNVASKLPTNAPSIAVGDLLMIIQMQDADIDSSNGDSYGDGIGGDVPAYSSPEPTPPTVATDTPPSTGASGFTAINNAGHYEFVAVTSVAGSTIGIKGTGASKGLNYTYRSAAAGTSGRRSYQIIRVPQYSSVTLNAGVTALPWDGTVGGVFAIDVAGKMTLGGGTIVDLRGKGFRPGAGRQLKGTSGGANTDYRTNSQNNSTTGFNGSKGESIAGTPKFVLNYFNPSTISATNGNPTTAPTITTNTDEGYPNGSYGRGAPANAGGGSTDGNPSSNDQNSGGGGGANGGDGGRGGRAWSSQVPSGGFGGKAFTTALINNGERLFMGGGGGAGTTNDATTSVSRTLGTNYTGSPTYANGADFDGNNKANSTGIYSSGGAGGGIALVRADTIAGSGIFDVRGVQGLSIANDGAGGGGAGGTVYAVAYDVKSTGTTGISNLSVNAAGGDGGWSTFREAHGPGGGGGGGVVISTSAAATVVSLAGGAGGQTGLLMNANPRNFYAAGGTGLVAPISANDSPGIKSGAQCLPKLTVTKTTSTPTITKPGTGAMTATYTITVSNAALTSSATNVVISDLLPTGFTYASTTSVTMSSGATRPTSTNPTTAATNPSWGTFTIPEAESVTIVFKVDIPNATALGTYQNPATATYDDPSTSGTTTASYNSASSTGEDVTIIGIDYGDAPDTSSGTGVGDYQTTLANGGASHNIVSTLKMGANIDADDGTLQNANADADDTTGTPDDEDGVTLPAINTSTTSYTATVNVTNTAAAAYLVGWIDFNKDGVFAASEGVAYDSNTGLAGIQPIAVSATAQNINIQWTGITGLTAGDTYARFRLSDSATLTTSTPNGAIANGEVEDYKISIGAVPNLSLVKRITAINGTNITTAFVNDSTVNDDATGWPTNKDKYLRGAIACNTGNACNSISGVFPGDNLEYTIYFLSSGTDNLKNVKICDRIPTNTTFQADTYAVGNGILLGWDNTALADPSTSTGTGKVQLTNIADSDRGQFYSAGTSLPNPPCGAATNTNGGVVVEMGASTIVPKATAAGTPFASYGFVRFNVKVN</sequence>
<feature type="compositionally biased region" description="Gly residues" evidence="1">
    <location>
        <begin position="378"/>
        <end position="393"/>
    </location>
</feature>
<protein>
    <submittedName>
        <fullName evidence="5">Conserved repeat protein</fullName>
    </submittedName>
</protein>
<proteinExistence type="predicted"/>
<evidence type="ECO:0000313" key="6">
    <source>
        <dbReference type="Proteomes" id="UP000218785"/>
    </source>
</evidence>
<dbReference type="Pfam" id="PF20009">
    <property type="entry name" value="GEVED"/>
    <property type="match status" value="1"/>
</dbReference>
<dbReference type="InterPro" id="IPR001434">
    <property type="entry name" value="OmcB-like_DUF11"/>
</dbReference>
<evidence type="ECO:0000256" key="1">
    <source>
        <dbReference type="SAM" id="MobiDB-lite"/>
    </source>
</evidence>
<name>A0A1Z4N8Q2_9CYAN</name>
<feature type="transmembrane region" description="Helical" evidence="2">
    <location>
        <begin position="6"/>
        <end position="24"/>
    </location>
</feature>
<dbReference type="Proteomes" id="UP000218785">
    <property type="component" value="Chromosome"/>
</dbReference>
<reference evidence="5 6" key="1">
    <citation type="submission" date="2017-06" db="EMBL/GenBank/DDBJ databases">
        <title>Genome sequencing of cyanobaciteial culture collection at National Institute for Environmental Studies (NIES).</title>
        <authorList>
            <person name="Hirose Y."/>
            <person name="Shimura Y."/>
            <person name="Fujisawa T."/>
            <person name="Nakamura Y."/>
            <person name="Kawachi M."/>
        </authorList>
    </citation>
    <scope>NUCLEOTIDE SEQUENCE [LARGE SCALE GENOMIC DNA]</scope>
    <source>
        <strain evidence="5 6">NIES-37</strain>
    </source>
</reference>
<dbReference type="NCBIfam" id="TIGR01451">
    <property type="entry name" value="B_ant_repeat"/>
    <property type="match status" value="2"/>
</dbReference>
<dbReference type="EMBL" id="AP018248">
    <property type="protein sequence ID" value="BAZ02104.1"/>
    <property type="molecule type" value="Genomic_DNA"/>
</dbReference>
<feature type="region of interest" description="Disordered" evidence="1">
    <location>
        <begin position="328"/>
        <end position="403"/>
    </location>
</feature>
<gene>
    <name evidence="5" type="ORF">NIES37_61120</name>
</gene>
<feature type="region of interest" description="Disordered" evidence="1">
    <location>
        <begin position="132"/>
        <end position="163"/>
    </location>
</feature>
<feature type="compositionally biased region" description="Low complexity" evidence="1">
    <location>
        <begin position="368"/>
        <end position="377"/>
    </location>
</feature>
<feature type="compositionally biased region" description="Low complexity" evidence="1">
    <location>
        <begin position="330"/>
        <end position="345"/>
    </location>
</feature>
<feature type="compositionally biased region" description="Acidic residues" evidence="1">
    <location>
        <begin position="823"/>
        <end position="836"/>
    </location>
</feature>
<dbReference type="KEGG" id="ttq:NIES37_61120"/>
<feature type="region of interest" description="Disordered" evidence="1">
    <location>
        <begin position="682"/>
        <end position="706"/>
    </location>
</feature>
<feature type="compositionally biased region" description="Polar residues" evidence="1">
    <location>
        <begin position="287"/>
        <end position="305"/>
    </location>
</feature>
<feature type="transmembrane region" description="Helical" evidence="2">
    <location>
        <begin position="31"/>
        <end position="51"/>
    </location>
</feature>
<dbReference type="InterPro" id="IPR047589">
    <property type="entry name" value="DUF11_rpt"/>
</dbReference>
<feature type="region of interest" description="Disordered" evidence="1">
    <location>
        <begin position="816"/>
        <end position="837"/>
    </location>
</feature>
<keyword evidence="2" id="KW-0472">Membrane</keyword>
<dbReference type="Pfam" id="PF01345">
    <property type="entry name" value="DUF11"/>
    <property type="match status" value="1"/>
</dbReference>
<evidence type="ECO:0000313" key="5">
    <source>
        <dbReference type="EMBL" id="BAZ02104.1"/>
    </source>
</evidence>
<feature type="domain" description="DUF11" evidence="3">
    <location>
        <begin position="626"/>
        <end position="748"/>
    </location>
</feature>
<feature type="domain" description="GEVED" evidence="4">
    <location>
        <begin position="863"/>
        <end position="951"/>
    </location>
</feature>
<keyword evidence="2" id="KW-0812">Transmembrane</keyword>